<organism evidence="1 2">
    <name type="scientific">Rhizobium laguerreae</name>
    <dbReference type="NCBI Taxonomy" id="1076926"/>
    <lineage>
        <taxon>Bacteria</taxon>
        <taxon>Pseudomonadati</taxon>
        <taxon>Pseudomonadota</taxon>
        <taxon>Alphaproteobacteria</taxon>
        <taxon>Hyphomicrobiales</taxon>
        <taxon>Rhizobiaceae</taxon>
        <taxon>Rhizobium/Agrobacterium group</taxon>
        <taxon>Rhizobium</taxon>
    </lineage>
</organism>
<dbReference type="Proteomes" id="UP000542811">
    <property type="component" value="Unassembled WGS sequence"/>
</dbReference>
<evidence type="ECO:0000313" key="1">
    <source>
        <dbReference type="EMBL" id="MBB3166297.1"/>
    </source>
</evidence>
<sequence length="155" mass="17457">MTLATLVEMVQSLIRSVAQPTFVQTVIRVALAVPFWRSGVLKWDGFLQLNDTANTPFTDEFMLHLPGGALSGPRGHGFSLRRSRDRLADPSGTRLRHPLCWRPRAVHDFDCRIDRARRMADPYYPGCNGTIDYGLRSGKAVGRHLVEHLFGRRAS</sequence>
<keyword evidence="2" id="KW-1185">Reference proteome</keyword>
<gene>
    <name evidence="1" type="ORF">FHS25_006814</name>
</gene>
<reference evidence="1 2" key="1">
    <citation type="submission" date="2020-08" db="EMBL/GenBank/DDBJ databases">
        <title>Genomic Encyclopedia of Type Strains, Phase III (KMG-III): the genomes of soil and plant-associated and newly described type strains.</title>
        <authorList>
            <person name="Whitman W."/>
        </authorList>
    </citation>
    <scope>NUCLEOTIDE SEQUENCE [LARGE SCALE GENOMIC DNA]</scope>
    <source>
        <strain evidence="1 2">CECT 8280</strain>
    </source>
</reference>
<evidence type="ECO:0000313" key="2">
    <source>
        <dbReference type="Proteomes" id="UP000542811"/>
    </source>
</evidence>
<accession>A0ABR6GJ21</accession>
<comment type="caution">
    <text evidence="1">The sequence shown here is derived from an EMBL/GenBank/DDBJ whole genome shotgun (WGS) entry which is preliminary data.</text>
</comment>
<name>A0ABR6GJ21_9HYPH</name>
<proteinExistence type="predicted"/>
<dbReference type="EMBL" id="JACHXX010000016">
    <property type="protein sequence ID" value="MBB3166297.1"/>
    <property type="molecule type" value="Genomic_DNA"/>
</dbReference>
<protein>
    <submittedName>
        <fullName evidence="1">Uncharacterized protein</fullName>
    </submittedName>
</protein>